<keyword evidence="1" id="KW-0472">Membrane</keyword>
<evidence type="ECO:0000313" key="3">
    <source>
        <dbReference type="Proteomes" id="UP000006228"/>
    </source>
</evidence>
<sequence length="64" mass="7134">MPLDRSINGFVLTFFCFVIRQMLASSMSIESARMGDARRYNEGNNLWAKSGKLGTFAALELGEN</sequence>
<dbReference type="EMBL" id="AEVT01000072">
    <property type="protein sequence ID" value="EGA69814.1"/>
    <property type="molecule type" value="Genomic_DNA"/>
</dbReference>
<reference evidence="2 3" key="1">
    <citation type="journal article" date="2012" name="Int. J. Syst. Evol. Microbiol.">
        <title>Vibrio caribbeanicus sp. nov., isolated from the marine sponge Scleritoderma cyanea.</title>
        <authorList>
            <person name="Hoffmann M."/>
            <person name="Monday S.R."/>
            <person name="Allard M.W."/>
            <person name="Strain E.A."/>
            <person name="Whittaker P."/>
            <person name="Naum M."/>
            <person name="McCarthy P.J."/>
            <person name="Lopez J.V."/>
            <person name="Fischer M."/>
            <person name="Brown E.W."/>
        </authorList>
    </citation>
    <scope>NUCLEOTIDE SEQUENCE [LARGE SCALE GENOMIC DNA]</scope>
    <source>
        <strain evidence="3">DSMZ 21326</strain>
    </source>
</reference>
<name>E8M808_PHOS4</name>
<evidence type="ECO:0000256" key="1">
    <source>
        <dbReference type="SAM" id="Phobius"/>
    </source>
</evidence>
<evidence type="ECO:0000313" key="2">
    <source>
        <dbReference type="EMBL" id="EGA69814.1"/>
    </source>
</evidence>
<organism evidence="2 3">
    <name type="scientific">Vibrio sinaloensis DSM 21326</name>
    <dbReference type="NCBI Taxonomy" id="945550"/>
    <lineage>
        <taxon>Bacteria</taxon>
        <taxon>Pseudomonadati</taxon>
        <taxon>Pseudomonadota</taxon>
        <taxon>Gammaproteobacteria</taxon>
        <taxon>Vibrionales</taxon>
        <taxon>Vibrionaceae</taxon>
        <taxon>Vibrio</taxon>
        <taxon>Vibrio oreintalis group</taxon>
    </lineage>
</organism>
<dbReference type="Proteomes" id="UP000006228">
    <property type="component" value="Unassembled WGS sequence"/>
</dbReference>
<dbReference type="AlphaFoldDB" id="E8M808"/>
<keyword evidence="1" id="KW-1133">Transmembrane helix</keyword>
<keyword evidence="1" id="KW-0812">Transmembrane</keyword>
<accession>E8M808</accession>
<proteinExistence type="predicted"/>
<comment type="caution">
    <text evidence="2">The sequence shown here is derived from an EMBL/GenBank/DDBJ whole genome shotgun (WGS) entry which is preliminary data.</text>
</comment>
<protein>
    <submittedName>
        <fullName evidence="2">Uncharacterized protein</fullName>
    </submittedName>
</protein>
<feature type="transmembrane region" description="Helical" evidence="1">
    <location>
        <begin position="6"/>
        <end position="23"/>
    </location>
</feature>
<gene>
    <name evidence="2" type="ORF">VISI1226_10269</name>
</gene>